<dbReference type="Proteomes" id="UP000183053">
    <property type="component" value="Unassembled WGS sequence"/>
</dbReference>
<protein>
    <submittedName>
        <fullName evidence="1">Uncharacterized protein</fullName>
    </submittedName>
</protein>
<accession>A0A1H1GBV5</accession>
<organism evidence="1 2">
    <name type="scientific">Tsukamurella pulmonis</name>
    <dbReference type="NCBI Taxonomy" id="47312"/>
    <lineage>
        <taxon>Bacteria</taxon>
        <taxon>Bacillati</taxon>
        <taxon>Actinomycetota</taxon>
        <taxon>Actinomycetes</taxon>
        <taxon>Mycobacteriales</taxon>
        <taxon>Tsukamurellaceae</taxon>
        <taxon>Tsukamurella</taxon>
    </lineage>
</organism>
<gene>
    <name evidence="1" type="ORF">SAMN04489765_3237</name>
</gene>
<dbReference type="AlphaFoldDB" id="A0A1H1GBV5"/>
<sequence>MTQSKLRTVSVGDRNVTFALDDGDFCGGGVQFFPKTGVLVFNAAKFLGKVLCACCIELVPEVSLHTTAKAITFATQITDFTSRIRQFSA</sequence>
<evidence type="ECO:0000313" key="1">
    <source>
        <dbReference type="EMBL" id="SDR10637.1"/>
    </source>
</evidence>
<dbReference type="EMBL" id="FNLF01000002">
    <property type="protein sequence ID" value="SDR10637.1"/>
    <property type="molecule type" value="Genomic_DNA"/>
</dbReference>
<keyword evidence="2" id="KW-1185">Reference proteome</keyword>
<evidence type="ECO:0000313" key="2">
    <source>
        <dbReference type="Proteomes" id="UP000183053"/>
    </source>
</evidence>
<reference evidence="2" key="1">
    <citation type="submission" date="2016-10" db="EMBL/GenBank/DDBJ databases">
        <authorList>
            <person name="Varghese N."/>
            <person name="Submissions S."/>
        </authorList>
    </citation>
    <scope>NUCLEOTIDE SEQUENCE [LARGE SCALE GENOMIC DNA]</scope>
    <source>
        <strain evidence="2">DSM 44142</strain>
    </source>
</reference>
<name>A0A1H1GBV5_9ACTN</name>
<proteinExistence type="predicted"/>